<dbReference type="InterPro" id="IPR038051">
    <property type="entry name" value="XRCC4-like_N_sf"/>
</dbReference>
<dbReference type="Pfam" id="PF06632">
    <property type="entry name" value="XRCC4"/>
    <property type="match status" value="1"/>
</dbReference>
<evidence type="ECO:0000256" key="4">
    <source>
        <dbReference type="ARBA" id="ARBA00023242"/>
    </source>
</evidence>
<keyword evidence="2" id="KW-0227">DNA damage</keyword>
<dbReference type="PANTHER" id="PTHR28559:SF1">
    <property type="entry name" value="DNA REPAIR PROTEIN XRCC4"/>
    <property type="match status" value="1"/>
</dbReference>
<feature type="region of interest" description="Disordered" evidence="5">
    <location>
        <begin position="205"/>
        <end position="275"/>
    </location>
</feature>
<evidence type="ECO:0000256" key="5">
    <source>
        <dbReference type="SAM" id="MobiDB-lite"/>
    </source>
</evidence>
<sequence length="275" mass="32316">MPQIFITKMIKSNTTNSMDTKSFLYVKTKWDLKHTEILLQDSETGKCYRSLITKEALNETANDLEIPVEIYHEECRRILTTQEPTAGYTYELDDNSKQLKIKKSLINYLYMDIALKETKNHYEIFDDAIELLEQQGNDLIKRTERTKDNDVFKLELQDNFRRLQEEKNHLEKSLLKKTALLLNTKKRKIAELEKRLMQYEKQAEESSLEITNQEESEEDLAGPSNINKQTRKRQVQITDSDTSTDEDERNENMQRNDDSDDDDFTADTEPMILPG</sequence>
<dbReference type="GO" id="GO:0005958">
    <property type="term" value="C:DNA-dependent protein kinase-DNA ligase 4 complex"/>
    <property type="evidence" value="ECO:0007669"/>
    <property type="project" value="TreeGrafter"/>
</dbReference>
<protein>
    <recommendedName>
        <fullName evidence="6">XRCC4 N-terminal domain-containing protein</fullName>
    </recommendedName>
</protein>
<reference evidence="8" key="1">
    <citation type="submission" date="2014-03" db="EMBL/GenBank/DDBJ databases">
        <authorList>
            <person name="Aksoy S."/>
            <person name="Warren W."/>
            <person name="Wilson R.K."/>
        </authorList>
    </citation>
    <scope>NUCLEOTIDE SEQUENCE [LARGE SCALE GENOMIC DNA]</scope>
    <source>
        <strain evidence="8">IAEA</strain>
    </source>
</reference>
<dbReference type="GO" id="GO:0032807">
    <property type="term" value="C:DNA ligase IV complex"/>
    <property type="evidence" value="ECO:0007669"/>
    <property type="project" value="TreeGrafter"/>
</dbReference>
<evidence type="ECO:0000313" key="8">
    <source>
        <dbReference type="Proteomes" id="UP000091820"/>
    </source>
</evidence>
<evidence type="ECO:0000256" key="1">
    <source>
        <dbReference type="ARBA" id="ARBA00004123"/>
    </source>
</evidence>
<organism evidence="7 8">
    <name type="scientific">Glossina brevipalpis</name>
    <dbReference type="NCBI Taxonomy" id="37001"/>
    <lineage>
        <taxon>Eukaryota</taxon>
        <taxon>Metazoa</taxon>
        <taxon>Ecdysozoa</taxon>
        <taxon>Arthropoda</taxon>
        <taxon>Hexapoda</taxon>
        <taxon>Insecta</taxon>
        <taxon>Pterygota</taxon>
        <taxon>Neoptera</taxon>
        <taxon>Endopterygota</taxon>
        <taxon>Diptera</taxon>
        <taxon>Brachycera</taxon>
        <taxon>Muscomorpha</taxon>
        <taxon>Hippoboscoidea</taxon>
        <taxon>Glossinidae</taxon>
        <taxon>Glossina</taxon>
    </lineage>
</organism>
<dbReference type="PANTHER" id="PTHR28559">
    <property type="entry name" value="DNA REPAIR PROTEIN XRCC4"/>
    <property type="match status" value="1"/>
</dbReference>
<keyword evidence="8" id="KW-1185">Reference proteome</keyword>
<dbReference type="Gene3D" id="2.170.210.10">
    <property type="entry name" value="DNA double-strand break repair and VJ recombination XRCC4, N-terminal"/>
    <property type="match status" value="1"/>
</dbReference>
<dbReference type="GO" id="GO:0010165">
    <property type="term" value="P:response to X-ray"/>
    <property type="evidence" value="ECO:0007669"/>
    <property type="project" value="TreeGrafter"/>
</dbReference>
<accession>A0A1A9W7L1</accession>
<feature type="domain" description="XRCC4 N-terminal" evidence="6">
    <location>
        <begin position="24"/>
        <end position="105"/>
    </location>
</feature>
<dbReference type="EnsemblMetazoa" id="GBRI009056-RA">
    <property type="protein sequence ID" value="GBRI009056-PA"/>
    <property type="gene ID" value="GBRI009056"/>
</dbReference>
<dbReference type="SUPFAM" id="SSF58022">
    <property type="entry name" value="XRCC4, C-terminal oligomerization domain"/>
    <property type="match status" value="1"/>
</dbReference>
<dbReference type="GO" id="GO:0006310">
    <property type="term" value="P:DNA recombination"/>
    <property type="evidence" value="ECO:0007669"/>
    <property type="project" value="InterPro"/>
</dbReference>
<comment type="subcellular location">
    <subcellularLocation>
        <location evidence="1">Nucleus</location>
    </subcellularLocation>
</comment>
<keyword evidence="3" id="KW-0234">DNA repair</keyword>
<evidence type="ECO:0000259" key="6">
    <source>
        <dbReference type="Pfam" id="PF06632"/>
    </source>
</evidence>
<dbReference type="InterPro" id="IPR010585">
    <property type="entry name" value="DNA_repair_prot_XRCC4"/>
</dbReference>
<dbReference type="InterPro" id="IPR053961">
    <property type="entry name" value="XRCC4_N"/>
</dbReference>
<dbReference type="VEuPathDB" id="VectorBase:GBRI009056"/>
<dbReference type="STRING" id="37001.A0A1A9W7L1"/>
<dbReference type="GO" id="GO:0003677">
    <property type="term" value="F:DNA binding"/>
    <property type="evidence" value="ECO:0007669"/>
    <property type="project" value="InterPro"/>
</dbReference>
<name>A0A1A9W7L1_9MUSC</name>
<evidence type="ECO:0000256" key="2">
    <source>
        <dbReference type="ARBA" id="ARBA00022763"/>
    </source>
</evidence>
<dbReference type="AlphaFoldDB" id="A0A1A9W7L1"/>
<evidence type="ECO:0000256" key="3">
    <source>
        <dbReference type="ARBA" id="ARBA00023204"/>
    </source>
</evidence>
<proteinExistence type="predicted"/>
<dbReference type="Proteomes" id="UP000091820">
    <property type="component" value="Unassembled WGS sequence"/>
</dbReference>
<evidence type="ECO:0000313" key="7">
    <source>
        <dbReference type="EnsemblMetazoa" id="GBRI009056-PA"/>
    </source>
</evidence>
<reference evidence="7" key="2">
    <citation type="submission" date="2020-05" db="UniProtKB">
        <authorList>
            <consortium name="EnsemblMetazoa"/>
        </authorList>
    </citation>
    <scope>IDENTIFICATION</scope>
    <source>
        <strain evidence="7">IAEA</strain>
    </source>
</reference>
<dbReference type="GO" id="GO:0006303">
    <property type="term" value="P:double-strand break repair via nonhomologous end joining"/>
    <property type="evidence" value="ECO:0007669"/>
    <property type="project" value="UniProtKB-ARBA"/>
</dbReference>
<keyword evidence="4" id="KW-0539">Nucleus</keyword>